<dbReference type="EMBL" id="MU853333">
    <property type="protein sequence ID" value="KAK4116483.1"/>
    <property type="molecule type" value="Genomic_DNA"/>
</dbReference>
<name>A0AAN6YWV0_9PEZI</name>
<reference evidence="1" key="1">
    <citation type="journal article" date="2023" name="Mol. Phylogenet. Evol.">
        <title>Genome-scale phylogeny and comparative genomics of the fungal order Sordariales.</title>
        <authorList>
            <person name="Hensen N."/>
            <person name="Bonometti L."/>
            <person name="Westerberg I."/>
            <person name="Brannstrom I.O."/>
            <person name="Guillou S."/>
            <person name="Cros-Aarteil S."/>
            <person name="Calhoun S."/>
            <person name="Haridas S."/>
            <person name="Kuo A."/>
            <person name="Mondo S."/>
            <person name="Pangilinan J."/>
            <person name="Riley R."/>
            <person name="LaButti K."/>
            <person name="Andreopoulos B."/>
            <person name="Lipzen A."/>
            <person name="Chen C."/>
            <person name="Yan M."/>
            <person name="Daum C."/>
            <person name="Ng V."/>
            <person name="Clum A."/>
            <person name="Steindorff A."/>
            <person name="Ohm R.A."/>
            <person name="Martin F."/>
            <person name="Silar P."/>
            <person name="Natvig D.O."/>
            <person name="Lalanne C."/>
            <person name="Gautier V."/>
            <person name="Ament-Velasquez S.L."/>
            <person name="Kruys A."/>
            <person name="Hutchinson M.I."/>
            <person name="Powell A.J."/>
            <person name="Barry K."/>
            <person name="Miller A.N."/>
            <person name="Grigoriev I.V."/>
            <person name="Debuchy R."/>
            <person name="Gladieux P."/>
            <person name="Hiltunen Thoren M."/>
            <person name="Johannesson H."/>
        </authorList>
    </citation>
    <scope>NUCLEOTIDE SEQUENCE</scope>
    <source>
        <strain evidence="1">CBS 508.74</strain>
    </source>
</reference>
<protein>
    <submittedName>
        <fullName evidence="1">Uncharacterized protein</fullName>
    </submittedName>
</protein>
<reference evidence="1" key="2">
    <citation type="submission" date="2023-05" db="EMBL/GenBank/DDBJ databases">
        <authorList>
            <consortium name="Lawrence Berkeley National Laboratory"/>
            <person name="Steindorff A."/>
            <person name="Hensen N."/>
            <person name="Bonometti L."/>
            <person name="Westerberg I."/>
            <person name="Brannstrom I.O."/>
            <person name="Guillou S."/>
            <person name="Cros-Aarteil S."/>
            <person name="Calhoun S."/>
            <person name="Haridas S."/>
            <person name="Kuo A."/>
            <person name="Mondo S."/>
            <person name="Pangilinan J."/>
            <person name="Riley R."/>
            <person name="Labutti K."/>
            <person name="Andreopoulos B."/>
            <person name="Lipzen A."/>
            <person name="Chen C."/>
            <person name="Yanf M."/>
            <person name="Daum C."/>
            <person name="Ng V."/>
            <person name="Clum A."/>
            <person name="Ohm R."/>
            <person name="Martin F."/>
            <person name="Silar P."/>
            <person name="Natvig D."/>
            <person name="Lalanne C."/>
            <person name="Gautier V."/>
            <person name="Ament-Velasquez S.L."/>
            <person name="Kruys A."/>
            <person name="Hutchinson M.I."/>
            <person name="Powell A.J."/>
            <person name="Barry K."/>
            <person name="Miller A.N."/>
            <person name="Grigoriev I.V."/>
            <person name="Debuchy R."/>
            <person name="Gladieux P."/>
            <person name="Thoren M.H."/>
            <person name="Johannesson H."/>
        </authorList>
    </citation>
    <scope>NUCLEOTIDE SEQUENCE</scope>
    <source>
        <strain evidence="1">CBS 508.74</strain>
    </source>
</reference>
<organism evidence="1 2">
    <name type="scientific">Canariomyces notabilis</name>
    <dbReference type="NCBI Taxonomy" id="2074819"/>
    <lineage>
        <taxon>Eukaryota</taxon>
        <taxon>Fungi</taxon>
        <taxon>Dikarya</taxon>
        <taxon>Ascomycota</taxon>
        <taxon>Pezizomycotina</taxon>
        <taxon>Sordariomycetes</taxon>
        <taxon>Sordariomycetidae</taxon>
        <taxon>Sordariales</taxon>
        <taxon>Chaetomiaceae</taxon>
        <taxon>Canariomyces</taxon>
    </lineage>
</organism>
<comment type="caution">
    <text evidence="1">The sequence shown here is derived from an EMBL/GenBank/DDBJ whole genome shotgun (WGS) entry which is preliminary data.</text>
</comment>
<sequence>MEVWFDNCAGKGEGGLYWFKNGWVGLAPSMGIQVEHESGLSIVHGSYRLTGQYFGLRTGHLELEPQATQPIKLYLPPHLTHSLSVNTRSSFSAASTHIGRAQMDGLAPAPLQVLSPQFSATSSPYVLVIMLPYVDRTGHFRASPVPQRTEEEDVAPRSSWRKMNGLSPPCERCHCSGNCELYATYRTSHQGAVE</sequence>
<gene>
    <name evidence="1" type="ORF">N656DRAFT_253692</name>
</gene>
<dbReference type="GeneID" id="89933134"/>
<keyword evidence="2" id="KW-1185">Reference proteome</keyword>
<dbReference type="AlphaFoldDB" id="A0AAN6YWV0"/>
<dbReference type="Proteomes" id="UP001302812">
    <property type="component" value="Unassembled WGS sequence"/>
</dbReference>
<accession>A0AAN6YWV0</accession>
<dbReference type="RefSeq" id="XP_064674053.1">
    <property type="nucleotide sequence ID" value="XM_064809011.1"/>
</dbReference>
<proteinExistence type="predicted"/>
<evidence type="ECO:0000313" key="2">
    <source>
        <dbReference type="Proteomes" id="UP001302812"/>
    </source>
</evidence>
<evidence type="ECO:0000313" key="1">
    <source>
        <dbReference type="EMBL" id="KAK4116483.1"/>
    </source>
</evidence>